<dbReference type="SUPFAM" id="SSF52540">
    <property type="entry name" value="P-loop containing nucleoside triphosphate hydrolases"/>
    <property type="match status" value="1"/>
</dbReference>
<gene>
    <name evidence="7" type="ORF">RIL96_00030</name>
</gene>
<dbReference type="PANTHER" id="PTHR22683:SF1">
    <property type="entry name" value="TYPE VII SECRETION SYSTEM PROTEIN ESSC"/>
    <property type="match status" value="1"/>
</dbReference>
<organism evidence="7 8">
    <name type="scientific">Nesterenkonia aerolata</name>
    <dbReference type="NCBI Taxonomy" id="3074079"/>
    <lineage>
        <taxon>Bacteria</taxon>
        <taxon>Bacillati</taxon>
        <taxon>Actinomycetota</taxon>
        <taxon>Actinomycetes</taxon>
        <taxon>Micrococcales</taxon>
        <taxon>Micrococcaceae</taxon>
        <taxon>Nesterenkonia</taxon>
    </lineage>
</organism>
<dbReference type="PROSITE" id="PS50901">
    <property type="entry name" value="FTSK"/>
    <property type="match status" value="1"/>
</dbReference>
<dbReference type="Proteomes" id="UP001251870">
    <property type="component" value="Unassembled WGS sequence"/>
</dbReference>
<feature type="domain" description="FtsK" evidence="6">
    <location>
        <begin position="579"/>
        <end position="767"/>
    </location>
</feature>
<dbReference type="Gene3D" id="2.60.200.20">
    <property type="match status" value="1"/>
</dbReference>
<keyword evidence="5" id="KW-0812">Transmembrane</keyword>
<keyword evidence="2 3" id="KW-0067">ATP-binding</keyword>
<dbReference type="Gene3D" id="3.40.50.300">
    <property type="entry name" value="P-loop containing nucleotide triphosphate hydrolases"/>
    <property type="match status" value="2"/>
</dbReference>
<evidence type="ECO:0000313" key="7">
    <source>
        <dbReference type="EMBL" id="MDR8017954.1"/>
    </source>
</evidence>
<keyword evidence="8" id="KW-1185">Reference proteome</keyword>
<evidence type="ECO:0000256" key="1">
    <source>
        <dbReference type="ARBA" id="ARBA00022741"/>
    </source>
</evidence>
<dbReference type="CDD" id="cd00060">
    <property type="entry name" value="FHA"/>
    <property type="match status" value="1"/>
</dbReference>
<dbReference type="CDD" id="cd01127">
    <property type="entry name" value="TrwB_TraG_TraD_VirD4"/>
    <property type="match status" value="1"/>
</dbReference>
<evidence type="ECO:0000256" key="5">
    <source>
        <dbReference type="SAM" id="Phobius"/>
    </source>
</evidence>
<name>A0ABU2DNC7_9MICC</name>
<feature type="transmembrane region" description="Helical" evidence="5">
    <location>
        <begin position="227"/>
        <end position="243"/>
    </location>
</feature>
<keyword evidence="5" id="KW-0472">Membrane</keyword>
<evidence type="ECO:0000256" key="3">
    <source>
        <dbReference type="PROSITE-ProRule" id="PRU00289"/>
    </source>
</evidence>
<dbReference type="RefSeq" id="WP_310546951.1">
    <property type="nucleotide sequence ID" value="NZ_JAVKGR010000001.1"/>
</dbReference>
<dbReference type="InterPro" id="IPR027417">
    <property type="entry name" value="P-loop_NTPase"/>
</dbReference>
<sequence>MALSVTVVHRPDALPQRLWQRLRHQAPGDHDHELRLILDGGHSPSGAELAQALSRWIRNTLADTPPGPLDLRVAEAQLAEIPSGSAQIHHGMVVLLTPKSTTTSASSAGPLGLRLCVDQGPDAGAVFPLPRGIHELGRAAPRLRITDPALARHHLSLDVGARAVQIHQNTRGKARRTSRPWSAQDPLRVGSSTLRLFNGPAPVPPRTPWPVTAEPVSEKPPEGRHRMMLLMALVPLVIGIVLVTVTGMWFFLLFSAVSGLVALATVIDARRRRRAFSAAIAAAAAQWSQRLEQAAATPGQLGLAAQQARGRPSGLGAGAPGRRSDEAPFRAVRCGTGVITPELALSSGVEMPRDTVVRAPIILGTGPEAVTEIGGPRRAVMRTARWILTQLLIRPAEERATVLLAGAHAASLVEAELRDFAELHRAVIADDIDVSSDDTVTPVLVLSLDDLPEGDITASALGRHTQHALARGWHVLILAPDGSIGSFPSYNASVRIDLSGDTRQVRDASGTWITDAEEVAADGISSSTAAQMLRRSLPSCTDLRGSGGIPAQVQEPLPERLMTGCATTALETPLGTSAAGPEQLNLVDDGPHILIAGTSGSGKSELLKGLLLGWAARYPPDELNFMLFDFKGGSTFRQLAALEHSLGLVTDLSQAQAERTLEGIRSELTRRERLFFDAGADDYSDYRRKHPELALPRILVVIDEFRIFSHELPETMDELMRLATLGRSLGLHLVLSTQRPQGVVTADIRANIGAVVALRLRSTDESQELVGAPTAGEISRHLPGRAVLARPGEPPVLFQSALPAPSRQELAVTTLREGAHRRPGAATAASVVPEEADTAGGATAPDQVRTASTAAYDQLIEEIAQSTVTRSHTPVLPPLPAELFADERPQIPGAVIGRVDRPSRQEQQDLLFDPTTSTSLGLIGEGSSGGREAVVAIAHQLLSSPAPCHLYLLDGDDSFTRFAGHRRIGALLGEEHLAEVDHLLLRLKDELTRRRSHPGPHIPLVVLMSGHAQWHALSTSFGASSMDHLLGTLIAEGHEAGITVIISGGRELASGKLGARLPRRIYLPFGVSQDTRFLWPKMRQIDAAPGRGIHLSPEEPATGSEIQLTTAPAEAPDETCAAAHHGPALTVRPLPENLSWDAMPGAASHVSAGHEILLGVRQFSLTTATATLHGILLVLGTAGTGKSNALHLIGHQRSDALWVTPTTPVPSSLDAAPTLVLVDDADQCAPEHHRLIEQCIGAGAAVVATAAPTPALWSRLPWSHHARTSGEHLLLSPTQRSHSDVFATPVPLLDRPVPGRGVHLRTTGPEMIQWARAPEA</sequence>
<evidence type="ECO:0000256" key="2">
    <source>
        <dbReference type="ARBA" id="ARBA00022840"/>
    </source>
</evidence>
<protein>
    <submittedName>
        <fullName evidence="7">FtsK/SpoIIIE domain-containing protein</fullName>
    </submittedName>
</protein>
<evidence type="ECO:0000256" key="4">
    <source>
        <dbReference type="SAM" id="MobiDB-lite"/>
    </source>
</evidence>
<evidence type="ECO:0000259" key="6">
    <source>
        <dbReference type="PROSITE" id="PS50901"/>
    </source>
</evidence>
<dbReference type="InterPro" id="IPR050206">
    <property type="entry name" value="FtsK/SpoIIIE/SftA"/>
</dbReference>
<dbReference type="Pfam" id="PF01580">
    <property type="entry name" value="FtsK_SpoIIIE"/>
    <property type="match status" value="1"/>
</dbReference>
<feature type="binding site" evidence="3">
    <location>
        <begin position="597"/>
        <end position="604"/>
    </location>
    <ligand>
        <name>ATP</name>
        <dbReference type="ChEBI" id="CHEBI:30616"/>
    </ligand>
</feature>
<proteinExistence type="predicted"/>
<dbReference type="InterPro" id="IPR002543">
    <property type="entry name" value="FtsK_dom"/>
</dbReference>
<accession>A0ABU2DNC7</accession>
<dbReference type="EMBL" id="JAVKGR010000001">
    <property type="protein sequence ID" value="MDR8017954.1"/>
    <property type="molecule type" value="Genomic_DNA"/>
</dbReference>
<feature type="region of interest" description="Disordered" evidence="4">
    <location>
        <begin position="816"/>
        <end position="845"/>
    </location>
</feature>
<keyword evidence="5" id="KW-1133">Transmembrane helix</keyword>
<evidence type="ECO:0000313" key="8">
    <source>
        <dbReference type="Proteomes" id="UP001251870"/>
    </source>
</evidence>
<dbReference type="PANTHER" id="PTHR22683">
    <property type="entry name" value="SPORULATION PROTEIN RELATED"/>
    <property type="match status" value="1"/>
</dbReference>
<reference evidence="7 8" key="1">
    <citation type="submission" date="2023-09" db="EMBL/GenBank/DDBJ databases">
        <title>Description of three actinobacteria isolated from air of manufacturing shop in a pharmaceutical factory.</title>
        <authorList>
            <person name="Zhang D.-F."/>
        </authorList>
    </citation>
    <scope>NUCLEOTIDE SEQUENCE [LARGE SCALE GENOMIC DNA]</scope>
    <source>
        <strain evidence="7 8">LY-0111</strain>
    </source>
</reference>
<keyword evidence="1 3" id="KW-0547">Nucleotide-binding</keyword>
<comment type="caution">
    <text evidence="7">The sequence shown here is derived from an EMBL/GenBank/DDBJ whole genome shotgun (WGS) entry which is preliminary data.</text>
</comment>